<dbReference type="Proteomes" id="UP000018936">
    <property type="component" value="Unassembled WGS sequence"/>
</dbReference>
<comment type="caution">
    <text evidence="2">The sequence shown here is derived from an EMBL/GenBank/DDBJ whole genome shotgun (WGS) entry which is preliminary data.</text>
</comment>
<organism evidence="2 3">
    <name type="scientific">Ophiophagus hannah</name>
    <name type="common">King cobra</name>
    <name type="synonym">Naja hannah</name>
    <dbReference type="NCBI Taxonomy" id="8665"/>
    <lineage>
        <taxon>Eukaryota</taxon>
        <taxon>Metazoa</taxon>
        <taxon>Chordata</taxon>
        <taxon>Craniata</taxon>
        <taxon>Vertebrata</taxon>
        <taxon>Euteleostomi</taxon>
        <taxon>Lepidosauria</taxon>
        <taxon>Squamata</taxon>
        <taxon>Bifurcata</taxon>
        <taxon>Unidentata</taxon>
        <taxon>Episquamata</taxon>
        <taxon>Toxicofera</taxon>
        <taxon>Serpentes</taxon>
        <taxon>Colubroidea</taxon>
        <taxon>Elapidae</taxon>
        <taxon>Elapinae</taxon>
        <taxon>Ophiophagus</taxon>
    </lineage>
</organism>
<reference evidence="2 3" key="1">
    <citation type="journal article" date="2013" name="Proc. Natl. Acad. Sci. U.S.A.">
        <title>The king cobra genome reveals dynamic gene evolution and adaptation in the snake venom system.</title>
        <authorList>
            <person name="Vonk F.J."/>
            <person name="Casewell N.R."/>
            <person name="Henkel C.V."/>
            <person name="Heimberg A.M."/>
            <person name="Jansen H.J."/>
            <person name="McCleary R.J."/>
            <person name="Kerkkamp H.M."/>
            <person name="Vos R.A."/>
            <person name="Guerreiro I."/>
            <person name="Calvete J.J."/>
            <person name="Wuster W."/>
            <person name="Woods A.E."/>
            <person name="Logan J.M."/>
            <person name="Harrison R.A."/>
            <person name="Castoe T.A."/>
            <person name="de Koning A.P."/>
            <person name="Pollock D.D."/>
            <person name="Yandell M."/>
            <person name="Calderon D."/>
            <person name="Renjifo C."/>
            <person name="Currier R.B."/>
            <person name="Salgado D."/>
            <person name="Pla D."/>
            <person name="Sanz L."/>
            <person name="Hyder A.S."/>
            <person name="Ribeiro J.M."/>
            <person name="Arntzen J.W."/>
            <person name="van den Thillart G.E."/>
            <person name="Boetzer M."/>
            <person name="Pirovano W."/>
            <person name="Dirks R.P."/>
            <person name="Spaink H.P."/>
            <person name="Duboule D."/>
            <person name="McGlinn E."/>
            <person name="Kini R.M."/>
            <person name="Richardson M.K."/>
        </authorList>
    </citation>
    <scope>NUCLEOTIDE SEQUENCE</scope>
    <source>
        <tissue evidence="2">Blood</tissue>
    </source>
</reference>
<dbReference type="EMBL" id="AZIM01004194">
    <property type="protein sequence ID" value="ETE61068.1"/>
    <property type="molecule type" value="Genomic_DNA"/>
</dbReference>
<protein>
    <submittedName>
        <fullName evidence="2">Uncharacterized protein</fullName>
    </submittedName>
</protein>
<evidence type="ECO:0000313" key="3">
    <source>
        <dbReference type="Proteomes" id="UP000018936"/>
    </source>
</evidence>
<feature type="region of interest" description="Disordered" evidence="1">
    <location>
        <begin position="21"/>
        <end position="52"/>
    </location>
</feature>
<proteinExistence type="predicted"/>
<sequence length="156" mass="16394">MAGLSPTDPAALGGGACTAGGPVGKWSAQISGPSRSPGGAFRRPACSGSAPGSWRRVGQLHLPEKLQSNLVSEERVASYPDREDFWWAPCSCTINSNGAGERMFVALGTSAQWASTEELQKVLLGGRGSASGENLRVYRIQARSGLKRCPQQGIYS</sequence>
<gene>
    <name evidence="2" type="ORF">L345_13194</name>
</gene>
<dbReference type="AlphaFoldDB" id="V8NHF8"/>
<evidence type="ECO:0000313" key="2">
    <source>
        <dbReference type="EMBL" id="ETE61068.1"/>
    </source>
</evidence>
<name>V8NHF8_OPHHA</name>
<keyword evidence="3" id="KW-1185">Reference proteome</keyword>
<accession>V8NHF8</accession>
<evidence type="ECO:0000256" key="1">
    <source>
        <dbReference type="SAM" id="MobiDB-lite"/>
    </source>
</evidence>